<dbReference type="FunFam" id="1.20.58.60:FF:000004">
    <property type="entry name" value="Actinin alpha 1"/>
    <property type="match status" value="1"/>
</dbReference>
<sequence>TQHLHPQRKAVSSGCSSWSGEGSAASSRKQLLLPWRRAANKQCGKTFTAWCNSHLRKAGTQIENIDEDFRDGLKLMLLLEVISGERLPKPERGKMRVHKINNVNKALDFIASKGVKLVSIGAEEIVDGNAKMTLGMIWTIILRFAIQDISVEETSAKEGLLLWCQRKTAPYKNVNVQNFHISWKDGLAFNALIHRHRPELIEYDKLRKDDPVTNLNNAFEVAEKYLDIPKMLDAEDIVNTARPDEKAIMTYVSSFYHAFSGAQKAETAANRICKVLAVNQENEHLMEDYEKLASDLLEWIRRTIPWLEDRSPQKTIQEMQQKLEDFRDYRRVHKPPKVQEKCQLEINFNTLQTKLRLSNRPAFMPSEGRMVSDINTGWQQVEQAEKGYEEWLLNEIRRLERLDHLAEKFRQKASIHEAWTEGKEAMLKQKDYETATLSDIKALIRKHEAFESDLAAHQDRVEQIAAIAQELNELDYYDSPSVNARCQKICDQWDVLGSLTHSRREALEKTEKQLETIDELHLEYAKRAAPFNNWMESAMEDLQDMFIVHTIEEIEGLIAAHDQFKATLPDADREREAILGIQREAQRIAELHGIKLSANNPYTSVTPQVINSKWERVSAAAGRRGGGLLWGVGDPLPNIGTPPQDHCGALGPEEFKACLISLGYDVENDRQRGGTADTDEFRALLLSAGCSLGDAEFNRIMSLVDPNGSGSVTFQAFIDFMSRETTDTDTADQVIASFKVLAGDKNYITAEELRRELPPEQAEYCIARMAPYRGPDATPGALDYKSFSTALYGESDL</sequence>
<evidence type="ECO:0000256" key="3">
    <source>
        <dbReference type="ARBA" id="ARBA00022737"/>
    </source>
</evidence>
<dbReference type="PROSITE" id="PS50021">
    <property type="entry name" value="CH"/>
    <property type="match status" value="2"/>
</dbReference>
<evidence type="ECO:0000256" key="6">
    <source>
        <dbReference type="SAM" id="Coils"/>
    </source>
</evidence>
<dbReference type="PANTHER" id="PTHR11915">
    <property type="entry name" value="SPECTRIN/FILAMIN RELATED CYTOSKELETAL PROTEIN"/>
    <property type="match status" value="1"/>
</dbReference>
<dbReference type="FunFam" id="1.20.58.60:FF:000002">
    <property type="entry name" value="Actinin, alpha 1"/>
    <property type="match status" value="1"/>
</dbReference>
<feature type="domain" description="Calponin-homology (CH)" evidence="8">
    <location>
        <begin position="154"/>
        <end position="260"/>
    </location>
</feature>
<dbReference type="SMART" id="SM00150">
    <property type="entry name" value="SPEC"/>
    <property type="match status" value="3"/>
</dbReference>
<evidence type="ECO:0000256" key="4">
    <source>
        <dbReference type="ARBA" id="ARBA00022837"/>
    </source>
</evidence>
<feature type="domain" description="Calponin-homology (CH)" evidence="8">
    <location>
        <begin position="41"/>
        <end position="145"/>
    </location>
</feature>
<dbReference type="Pfam" id="PF00307">
    <property type="entry name" value="CH"/>
    <property type="match status" value="2"/>
</dbReference>
<dbReference type="Pfam" id="PF08726">
    <property type="entry name" value="EFhand_Ca_insen"/>
    <property type="match status" value="1"/>
</dbReference>
<feature type="compositionally biased region" description="Low complexity" evidence="7">
    <location>
        <begin position="10"/>
        <end position="22"/>
    </location>
</feature>
<protein>
    <submittedName>
        <fullName evidence="10">Actinin alpha 4</fullName>
    </submittedName>
</protein>
<accession>A0A8C3LZM6</accession>
<evidence type="ECO:0000256" key="7">
    <source>
        <dbReference type="SAM" id="MobiDB-lite"/>
    </source>
</evidence>
<feature type="domain" description="EF-hand" evidence="9">
    <location>
        <begin position="692"/>
        <end position="727"/>
    </location>
</feature>
<dbReference type="SMART" id="SM00054">
    <property type="entry name" value="EFh"/>
    <property type="match status" value="1"/>
</dbReference>
<dbReference type="InterPro" id="IPR036872">
    <property type="entry name" value="CH_dom_sf"/>
</dbReference>
<evidence type="ECO:0000256" key="1">
    <source>
        <dbReference type="ARBA" id="ARBA00010255"/>
    </source>
</evidence>
<dbReference type="InterPro" id="IPR002048">
    <property type="entry name" value="EF_hand_dom"/>
</dbReference>
<dbReference type="FunFam" id="1.10.418.10:FF:000005">
    <property type="entry name" value="Actinin alpha 4"/>
    <property type="match status" value="1"/>
</dbReference>
<dbReference type="SMART" id="SM01184">
    <property type="entry name" value="efhand_Ca_insen"/>
    <property type="match status" value="1"/>
</dbReference>
<dbReference type="Gene3D" id="1.20.58.60">
    <property type="match status" value="3"/>
</dbReference>
<reference evidence="10" key="2">
    <citation type="submission" date="2025-09" db="UniProtKB">
        <authorList>
            <consortium name="Ensembl"/>
        </authorList>
    </citation>
    <scope>IDENTIFICATION</scope>
</reference>
<feature type="region of interest" description="Disordered" evidence="7">
    <location>
        <begin position="1"/>
        <end position="22"/>
    </location>
</feature>
<dbReference type="FunFam" id="1.20.58.60:FF:000005">
    <property type="entry name" value="Actinin alpha 1"/>
    <property type="match status" value="1"/>
</dbReference>
<keyword evidence="2" id="KW-0479">Metal-binding</keyword>
<dbReference type="SUPFAM" id="SSF47576">
    <property type="entry name" value="Calponin-homology domain, CH-domain"/>
    <property type="match status" value="1"/>
</dbReference>
<dbReference type="InterPro" id="IPR002017">
    <property type="entry name" value="Spectrin_repeat"/>
</dbReference>
<dbReference type="Gene3D" id="1.10.418.10">
    <property type="entry name" value="Calponin-like domain"/>
    <property type="match status" value="2"/>
</dbReference>
<dbReference type="InterPro" id="IPR018159">
    <property type="entry name" value="Spectrin/alpha-actinin"/>
</dbReference>
<dbReference type="CDD" id="cd00176">
    <property type="entry name" value="SPEC"/>
    <property type="match status" value="2"/>
</dbReference>
<evidence type="ECO:0000256" key="2">
    <source>
        <dbReference type="ARBA" id="ARBA00022723"/>
    </source>
</evidence>
<dbReference type="FunFam" id="1.10.238.10:FF:000004">
    <property type="entry name" value="Actinin alpha 1"/>
    <property type="match status" value="1"/>
</dbReference>
<dbReference type="PROSITE" id="PS00020">
    <property type="entry name" value="ACTININ_2"/>
    <property type="match status" value="1"/>
</dbReference>
<evidence type="ECO:0000313" key="10">
    <source>
        <dbReference type="Ensembl" id="ENSCPIP00010015574.1"/>
    </source>
</evidence>
<keyword evidence="5" id="KW-0009">Actin-binding</keyword>
<dbReference type="PROSITE" id="PS50222">
    <property type="entry name" value="EF_HAND_2"/>
    <property type="match status" value="1"/>
</dbReference>
<proteinExistence type="inferred from homology"/>
<dbReference type="SUPFAM" id="SSF46966">
    <property type="entry name" value="Spectrin repeat"/>
    <property type="match status" value="3"/>
</dbReference>
<dbReference type="AlphaFoldDB" id="A0A8C3LZM6"/>
<dbReference type="Proteomes" id="UP000694543">
    <property type="component" value="Unplaced"/>
</dbReference>
<dbReference type="InterPro" id="IPR014837">
    <property type="entry name" value="EF-hand_Ca_insen"/>
</dbReference>
<keyword evidence="4" id="KW-0106">Calcium</keyword>
<name>A0A8C3LZM6_CHRPC</name>
<dbReference type="InterPro" id="IPR011992">
    <property type="entry name" value="EF-hand-dom_pair"/>
</dbReference>
<dbReference type="SUPFAM" id="SSF47473">
    <property type="entry name" value="EF-hand"/>
    <property type="match status" value="2"/>
</dbReference>
<organism evidence="10 11">
    <name type="scientific">Chrysolophus pictus</name>
    <name type="common">Golden pheasant</name>
    <name type="synonym">Phasianus pictus</name>
    <dbReference type="NCBI Taxonomy" id="9089"/>
    <lineage>
        <taxon>Eukaryota</taxon>
        <taxon>Metazoa</taxon>
        <taxon>Chordata</taxon>
        <taxon>Craniata</taxon>
        <taxon>Vertebrata</taxon>
        <taxon>Euteleostomi</taxon>
        <taxon>Archelosauria</taxon>
        <taxon>Archosauria</taxon>
        <taxon>Dinosauria</taxon>
        <taxon>Saurischia</taxon>
        <taxon>Theropoda</taxon>
        <taxon>Coelurosauria</taxon>
        <taxon>Aves</taxon>
        <taxon>Neognathae</taxon>
        <taxon>Galloanserae</taxon>
        <taxon>Galliformes</taxon>
        <taxon>Phasianidae</taxon>
        <taxon>Phasianinae</taxon>
        <taxon>Chrysolophus</taxon>
    </lineage>
</organism>
<dbReference type="CDD" id="cd21216">
    <property type="entry name" value="CH_ACTN_rpt2"/>
    <property type="match status" value="1"/>
</dbReference>
<dbReference type="FunFam" id="1.10.418.10:FF:000001">
    <property type="entry name" value="Actinin alpha 1"/>
    <property type="match status" value="1"/>
</dbReference>
<dbReference type="Gene3D" id="1.10.238.10">
    <property type="entry name" value="EF-hand"/>
    <property type="match status" value="2"/>
</dbReference>
<dbReference type="GO" id="GO:0003779">
    <property type="term" value="F:actin binding"/>
    <property type="evidence" value="ECO:0007669"/>
    <property type="project" value="UniProtKB-KW"/>
</dbReference>
<dbReference type="CDD" id="cd21214">
    <property type="entry name" value="CH_ACTN_rpt1"/>
    <property type="match status" value="1"/>
</dbReference>
<dbReference type="SMART" id="SM00033">
    <property type="entry name" value="CH"/>
    <property type="match status" value="2"/>
</dbReference>
<reference evidence="10" key="1">
    <citation type="submission" date="2025-08" db="UniProtKB">
        <authorList>
            <consortium name="Ensembl"/>
        </authorList>
    </citation>
    <scope>IDENTIFICATION</scope>
</reference>
<evidence type="ECO:0000259" key="9">
    <source>
        <dbReference type="PROSITE" id="PS50222"/>
    </source>
</evidence>
<keyword evidence="6" id="KW-0175">Coiled coil</keyword>
<dbReference type="InterPro" id="IPR001715">
    <property type="entry name" value="CH_dom"/>
</dbReference>
<evidence type="ECO:0000259" key="8">
    <source>
        <dbReference type="PROSITE" id="PS50021"/>
    </source>
</evidence>
<comment type="similarity">
    <text evidence="1">Belongs to the alpha-actinin family.</text>
</comment>
<keyword evidence="11" id="KW-1185">Reference proteome</keyword>
<evidence type="ECO:0000256" key="5">
    <source>
        <dbReference type="ARBA" id="ARBA00023203"/>
    </source>
</evidence>
<dbReference type="GO" id="GO:0005509">
    <property type="term" value="F:calcium ion binding"/>
    <property type="evidence" value="ECO:0007669"/>
    <property type="project" value="InterPro"/>
</dbReference>
<dbReference type="Ensembl" id="ENSCPIT00010018566.1">
    <property type="protein sequence ID" value="ENSCPIP00010015574.1"/>
    <property type="gene ID" value="ENSCPIG00010012020.1"/>
</dbReference>
<keyword evidence="3" id="KW-0677">Repeat</keyword>
<dbReference type="CDD" id="cd00051">
    <property type="entry name" value="EFh"/>
    <property type="match status" value="1"/>
</dbReference>
<dbReference type="Pfam" id="PF00435">
    <property type="entry name" value="Spectrin"/>
    <property type="match status" value="3"/>
</dbReference>
<evidence type="ECO:0000313" key="11">
    <source>
        <dbReference type="Proteomes" id="UP000694543"/>
    </source>
</evidence>
<dbReference type="InterPro" id="IPR001589">
    <property type="entry name" value="Actinin_actin-bd_CS"/>
</dbReference>
<feature type="coiled-coil region" evidence="6">
    <location>
        <begin position="440"/>
        <end position="474"/>
    </location>
</feature>